<feature type="compositionally biased region" description="Polar residues" evidence="1">
    <location>
        <begin position="149"/>
        <end position="162"/>
    </location>
</feature>
<evidence type="ECO:0000313" key="3">
    <source>
        <dbReference type="Proteomes" id="UP001230504"/>
    </source>
</evidence>
<dbReference type="Proteomes" id="UP001230504">
    <property type="component" value="Unassembled WGS sequence"/>
</dbReference>
<feature type="region of interest" description="Disordered" evidence="1">
    <location>
        <begin position="1"/>
        <end position="67"/>
    </location>
</feature>
<accession>A0AAD8PQ33</accession>
<dbReference type="RefSeq" id="XP_060409852.1">
    <property type="nucleotide sequence ID" value="XM_060558802.1"/>
</dbReference>
<dbReference type="EMBL" id="JAHLJV010000077">
    <property type="protein sequence ID" value="KAK1574315.1"/>
    <property type="molecule type" value="Genomic_DNA"/>
</dbReference>
<protein>
    <submittedName>
        <fullName evidence="2">Uncharacterized protein</fullName>
    </submittedName>
</protein>
<keyword evidence="3" id="KW-1185">Reference proteome</keyword>
<comment type="caution">
    <text evidence="2">The sequence shown here is derived from an EMBL/GenBank/DDBJ whole genome shotgun (WGS) entry which is preliminary data.</text>
</comment>
<proteinExistence type="predicted"/>
<feature type="compositionally biased region" description="Polar residues" evidence="1">
    <location>
        <begin position="1"/>
        <end position="15"/>
    </location>
</feature>
<feature type="region of interest" description="Disordered" evidence="1">
    <location>
        <begin position="149"/>
        <end position="190"/>
    </location>
</feature>
<dbReference type="AlphaFoldDB" id="A0AAD8PQ33"/>
<sequence length="216" mass="23858">MLGPSVESSTSSQSLAWLAPRPDPEDQACHASQTGGNRPNPSPPPRTASRQWHPWSRCDEKSPGPWTTLVHSPERDFTFAARPGDFIHTPPLHRLANDISWDQCLRSYGPCSLLLPTMEDGTRCRCVHITPRHQPPRGANNRNTRQISSAGLSQSRRQTIPRSSLAHPVRPGPLSDSGPNPPRPLATLMGQPPLLLGRKECGNIMTIHNAYRNQQT</sequence>
<evidence type="ECO:0000313" key="2">
    <source>
        <dbReference type="EMBL" id="KAK1574315.1"/>
    </source>
</evidence>
<name>A0AAD8PQ33_9PEZI</name>
<gene>
    <name evidence="2" type="ORF">LY79DRAFT_566306</name>
</gene>
<dbReference type="GeneID" id="85443042"/>
<organism evidence="2 3">
    <name type="scientific">Colletotrichum navitas</name>
    <dbReference type="NCBI Taxonomy" id="681940"/>
    <lineage>
        <taxon>Eukaryota</taxon>
        <taxon>Fungi</taxon>
        <taxon>Dikarya</taxon>
        <taxon>Ascomycota</taxon>
        <taxon>Pezizomycotina</taxon>
        <taxon>Sordariomycetes</taxon>
        <taxon>Hypocreomycetidae</taxon>
        <taxon>Glomerellales</taxon>
        <taxon>Glomerellaceae</taxon>
        <taxon>Colletotrichum</taxon>
        <taxon>Colletotrichum graminicola species complex</taxon>
    </lineage>
</organism>
<evidence type="ECO:0000256" key="1">
    <source>
        <dbReference type="SAM" id="MobiDB-lite"/>
    </source>
</evidence>
<reference evidence="2" key="1">
    <citation type="submission" date="2021-06" db="EMBL/GenBank/DDBJ databases">
        <title>Comparative genomics, transcriptomics and evolutionary studies reveal genomic signatures of adaptation to plant cell wall in hemibiotrophic fungi.</title>
        <authorList>
            <consortium name="DOE Joint Genome Institute"/>
            <person name="Baroncelli R."/>
            <person name="Diaz J.F."/>
            <person name="Benocci T."/>
            <person name="Peng M."/>
            <person name="Battaglia E."/>
            <person name="Haridas S."/>
            <person name="Andreopoulos W."/>
            <person name="Labutti K."/>
            <person name="Pangilinan J."/>
            <person name="Floch G.L."/>
            <person name="Makela M.R."/>
            <person name="Henrissat B."/>
            <person name="Grigoriev I.V."/>
            <person name="Crouch J.A."/>
            <person name="De Vries R.P."/>
            <person name="Sukno S.A."/>
            <person name="Thon M.R."/>
        </authorList>
    </citation>
    <scope>NUCLEOTIDE SEQUENCE</scope>
    <source>
        <strain evidence="2">CBS 125086</strain>
    </source>
</reference>